<name>A0A813K1E9_POLGL</name>
<sequence>MDNCSFSWLSVSCCCCCCCCCFCCCLPLPARLGLPLLYFGSRRVFIIFLVVDCPAGLGRGVLSCYYSGCVLCSPAPFVSFALRWCVCVCVCVCACVCCCCRCCCFVVLVVVTGGAQGSQARDAADLKQFEFPPCLCS</sequence>
<dbReference type="AlphaFoldDB" id="A0A813K1E9"/>
<accession>A0A813K1E9</accession>
<gene>
    <name evidence="2" type="ORF">PGLA2088_LOCUS25678</name>
</gene>
<evidence type="ECO:0000313" key="2">
    <source>
        <dbReference type="EMBL" id="CAE8687950.1"/>
    </source>
</evidence>
<keyword evidence="1" id="KW-0472">Membrane</keyword>
<dbReference type="Proteomes" id="UP000626109">
    <property type="component" value="Unassembled WGS sequence"/>
</dbReference>
<proteinExistence type="predicted"/>
<organism evidence="2 3">
    <name type="scientific">Polarella glacialis</name>
    <name type="common">Dinoflagellate</name>
    <dbReference type="NCBI Taxonomy" id="89957"/>
    <lineage>
        <taxon>Eukaryota</taxon>
        <taxon>Sar</taxon>
        <taxon>Alveolata</taxon>
        <taxon>Dinophyceae</taxon>
        <taxon>Suessiales</taxon>
        <taxon>Suessiaceae</taxon>
        <taxon>Polarella</taxon>
    </lineage>
</organism>
<reference evidence="2" key="1">
    <citation type="submission" date="2021-02" db="EMBL/GenBank/DDBJ databases">
        <authorList>
            <person name="Dougan E. K."/>
            <person name="Rhodes N."/>
            <person name="Thang M."/>
            <person name="Chan C."/>
        </authorList>
    </citation>
    <scope>NUCLEOTIDE SEQUENCE</scope>
</reference>
<feature type="transmembrane region" description="Helical" evidence="1">
    <location>
        <begin position="44"/>
        <end position="68"/>
    </location>
</feature>
<keyword evidence="1" id="KW-0812">Transmembrane</keyword>
<evidence type="ECO:0000313" key="3">
    <source>
        <dbReference type="Proteomes" id="UP000626109"/>
    </source>
</evidence>
<feature type="transmembrane region" description="Helical" evidence="1">
    <location>
        <begin position="80"/>
        <end position="111"/>
    </location>
</feature>
<keyword evidence="1" id="KW-1133">Transmembrane helix</keyword>
<comment type="caution">
    <text evidence="2">The sequence shown here is derived from an EMBL/GenBank/DDBJ whole genome shotgun (WGS) entry which is preliminary data.</text>
</comment>
<evidence type="ECO:0000256" key="1">
    <source>
        <dbReference type="SAM" id="Phobius"/>
    </source>
</evidence>
<feature type="transmembrane region" description="Helical" evidence="1">
    <location>
        <begin position="6"/>
        <end position="32"/>
    </location>
</feature>
<protein>
    <submittedName>
        <fullName evidence="2">Uncharacterized protein</fullName>
    </submittedName>
</protein>
<dbReference type="EMBL" id="CAJNNW010026823">
    <property type="protein sequence ID" value="CAE8687950.1"/>
    <property type="molecule type" value="Genomic_DNA"/>
</dbReference>